<evidence type="ECO:0000313" key="1">
    <source>
        <dbReference type="EMBL" id="PJE79673.1"/>
    </source>
</evidence>
<name>A0A2H9T8Y3_9ZZZZ</name>
<sequence length="179" mass="20342">MKSFLLRSSAICITLSLPIVSYLPTTASSTTGNPQSQSQAKKASADHDMAVLLTVVRKNHPSITVISSSWEKKGETLRVLYALSKNNQLHVMTVNRHSAKITQNKPYKLPDKVDAMNVEKLLTQLKPRFNIKRVNKTLLEQKENRLIRTVFFTDNLKRQRIVRVDALTGETLEQFVRKP</sequence>
<comment type="caution">
    <text evidence="1">The sequence shown here is derived from an EMBL/GenBank/DDBJ whole genome shotgun (WGS) entry which is preliminary data.</text>
</comment>
<proteinExistence type="predicted"/>
<protein>
    <recommendedName>
        <fullName evidence="2">PepSY domain-containing protein</fullName>
    </recommendedName>
</protein>
<accession>A0A2H9T8Y3</accession>
<organism evidence="1">
    <name type="scientific">invertebrate metagenome</name>
    <dbReference type="NCBI Taxonomy" id="1711999"/>
    <lineage>
        <taxon>unclassified sequences</taxon>
        <taxon>metagenomes</taxon>
        <taxon>organismal metagenomes</taxon>
    </lineage>
</organism>
<reference evidence="1" key="1">
    <citation type="journal article" date="2017" name="Appl. Environ. Microbiol.">
        <title>Molecular characterization of an Endozoicomonas-like organism causing infection in king scallop Pecten maximus L.</title>
        <authorList>
            <person name="Cano I."/>
            <person name="van Aerle R."/>
            <person name="Ross S."/>
            <person name="Verner-Jeffreys D.W."/>
            <person name="Paley R.K."/>
            <person name="Rimmer G."/>
            <person name="Ryder D."/>
            <person name="Hooper P."/>
            <person name="Stone D."/>
            <person name="Feist S.W."/>
        </authorList>
    </citation>
    <scope>NUCLEOTIDE SEQUENCE</scope>
</reference>
<dbReference type="AlphaFoldDB" id="A0A2H9T8Y3"/>
<dbReference type="EMBL" id="NSIT01000054">
    <property type="protein sequence ID" value="PJE79673.1"/>
    <property type="molecule type" value="Genomic_DNA"/>
</dbReference>
<evidence type="ECO:0008006" key="2">
    <source>
        <dbReference type="Google" id="ProtNLM"/>
    </source>
</evidence>
<gene>
    <name evidence="1" type="ORF">CI610_01347</name>
</gene>